<dbReference type="Pfam" id="PF00881">
    <property type="entry name" value="Nitroreductase"/>
    <property type="match status" value="1"/>
</dbReference>
<dbReference type="GO" id="GO:0004155">
    <property type="term" value="F:6,7-dihydropteridine reductase activity"/>
    <property type="evidence" value="ECO:0007669"/>
    <property type="project" value="UniProtKB-EC"/>
</dbReference>
<dbReference type="PANTHER" id="PTHR43673:SF10">
    <property type="entry name" value="NADH DEHYDROGENASE_NAD(P)H NITROREDUCTASE XCC3605-RELATED"/>
    <property type="match status" value="1"/>
</dbReference>
<name>A0ABX2E6D0_9FLAO</name>
<dbReference type="Proteomes" id="UP000805085">
    <property type="component" value="Unassembled WGS sequence"/>
</dbReference>
<comment type="similarity">
    <text evidence="1">Belongs to the nitroreductase family.</text>
</comment>
<evidence type="ECO:0000313" key="6">
    <source>
        <dbReference type="Proteomes" id="UP000805085"/>
    </source>
</evidence>
<dbReference type="InterPro" id="IPR000415">
    <property type="entry name" value="Nitroreductase-like"/>
</dbReference>
<feature type="domain" description="Nitroreductase" evidence="4">
    <location>
        <begin position="8"/>
        <end position="193"/>
    </location>
</feature>
<evidence type="ECO:0000256" key="2">
    <source>
        <dbReference type="ARBA" id="ARBA00022857"/>
    </source>
</evidence>
<evidence type="ECO:0000313" key="5">
    <source>
        <dbReference type="EMBL" id="NRD23663.1"/>
    </source>
</evidence>
<keyword evidence="6" id="KW-1185">Reference proteome</keyword>
<dbReference type="InterPro" id="IPR029479">
    <property type="entry name" value="Nitroreductase"/>
</dbReference>
<dbReference type="EC" id="1.5.1.34" evidence="5"/>
<evidence type="ECO:0000256" key="1">
    <source>
        <dbReference type="ARBA" id="ARBA00007118"/>
    </source>
</evidence>
<dbReference type="CDD" id="cd02149">
    <property type="entry name" value="NfsB-like"/>
    <property type="match status" value="1"/>
</dbReference>
<evidence type="ECO:0000256" key="3">
    <source>
        <dbReference type="ARBA" id="ARBA00023002"/>
    </source>
</evidence>
<comment type="caution">
    <text evidence="5">The sequence shown here is derived from an EMBL/GenBank/DDBJ whole genome shotgun (WGS) entry which is preliminary data.</text>
</comment>
<dbReference type="NCBIfam" id="NF008275">
    <property type="entry name" value="PRK11053.1"/>
    <property type="match status" value="1"/>
</dbReference>
<dbReference type="EMBL" id="JABRWQ010000004">
    <property type="protein sequence ID" value="NRD23663.1"/>
    <property type="molecule type" value="Genomic_DNA"/>
</dbReference>
<accession>A0ABX2E6D0</accession>
<dbReference type="RefSeq" id="WP_173301295.1">
    <property type="nucleotide sequence ID" value="NZ_JABRWQ010000004.1"/>
</dbReference>
<protein>
    <submittedName>
        <fullName evidence="5">Oxygen-insensitive NAD(P)H nitroreductase</fullName>
        <ecNumber evidence="5">1.5.1.34</ecNumber>
    </submittedName>
</protein>
<sequence length="219" mass="24577">MNLKETLNWRYTTKEFDPTKKISDANMAEVKNLLRMSPSSVNLQPWHFIVAETTEGKARIAKGTQGFFSFNEPKVTNASAVVLFCSKIDADNAYFEHIANTEDKSGRFPNEDIKNGFIGAVKTFAGIHKYDLKDLQHWMEKQVYLNIGSFLLGVASLGIDATPMEGIDVKALDEEFGLREKGYTSLVAVSLGYRSESDFNSTEKTPKSRLPESEIFTEI</sequence>
<keyword evidence="2" id="KW-0521">NADP</keyword>
<dbReference type="SUPFAM" id="SSF55469">
    <property type="entry name" value="FMN-dependent nitroreductase-like"/>
    <property type="match status" value="1"/>
</dbReference>
<dbReference type="InterPro" id="IPR033878">
    <property type="entry name" value="NfsB-like"/>
</dbReference>
<organism evidence="5 6">
    <name type="scientific">Winogradskyella litoriviva</name>
    <dbReference type="NCBI Taxonomy" id="1220182"/>
    <lineage>
        <taxon>Bacteria</taxon>
        <taxon>Pseudomonadati</taxon>
        <taxon>Bacteroidota</taxon>
        <taxon>Flavobacteriia</taxon>
        <taxon>Flavobacteriales</taxon>
        <taxon>Flavobacteriaceae</taxon>
        <taxon>Winogradskyella</taxon>
    </lineage>
</organism>
<reference evidence="5 6" key="1">
    <citation type="journal article" date="2015" name="Int. J. Syst. Evol. Microbiol.">
        <title>Winogradskyella litoriviva sp. nov., isolated from coastal seawater.</title>
        <authorList>
            <person name="Nedashkovskaya O.I."/>
            <person name="Kukhlevskiy A.D."/>
            <person name="Zhukova N.V."/>
            <person name="Kim S.J."/>
            <person name="Rhee S.K."/>
            <person name="Mikhailov V.V."/>
        </authorList>
    </citation>
    <scope>NUCLEOTIDE SEQUENCE [LARGE SCALE GENOMIC DNA]</scope>
    <source>
        <strain evidence="5 6">KMM6491</strain>
    </source>
</reference>
<keyword evidence="3 5" id="KW-0560">Oxidoreductase</keyword>
<dbReference type="Gene3D" id="3.40.109.10">
    <property type="entry name" value="NADH Oxidase"/>
    <property type="match status" value="1"/>
</dbReference>
<proteinExistence type="inferred from homology"/>
<gene>
    <name evidence="5" type="primary">nfsB</name>
    <name evidence="5" type="ORF">HNV10_10450</name>
</gene>
<dbReference type="PANTHER" id="PTHR43673">
    <property type="entry name" value="NAD(P)H NITROREDUCTASE YDGI-RELATED"/>
    <property type="match status" value="1"/>
</dbReference>
<evidence type="ECO:0000259" key="4">
    <source>
        <dbReference type="Pfam" id="PF00881"/>
    </source>
</evidence>